<dbReference type="SMART" id="SM00382">
    <property type="entry name" value="AAA"/>
    <property type="match status" value="1"/>
</dbReference>
<dbReference type="Proteomes" id="UP000199355">
    <property type="component" value="Unassembled WGS sequence"/>
</dbReference>
<comment type="subcellular location">
    <subcellularLocation>
        <location evidence="1">Cell membrane</location>
        <topology evidence="1">Multi-pass membrane protein</topology>
    </subcellularLocation>
</comment>
<evidence type="ECO:0000256" key="1">
    <source>
        <dbReference type="ARBA" id="ARBA00004651"/>
    </source>
</evidence>
<dbReference type="EMBL" id="FNBX01000005">
    <property type="protein sequence ID" value="SDF44151.1"/>
    <property type="molecule type" value="Genomic_DNA"/>
</dbReference>
<feature type="domain" description="Peptidase C39" evidence="13">
    <location>
        <begin position="126"/>
        <end position="250"/>
    </location>
</feature>
<evidence type="ECO:0000256" key="4">
    <source>
        <dbReference type="ARBA" id="ARBA00022692"/>
    </source>
</evidence>
<keyword evidence="4 9" id="KW-0812">Transmembrane</keyword>
<dbReference type="GO" id="GO:0140359">
    <property type="term" value="F:ABC-type transporter activity"/>
    <property type="evidence" value="ECO:0007669"/>
    <property type="project" value="InterPro"/>
</dbReference>
<evidence type="ECO:0000313" key="14">
    <source>
        <dbReference type="EMBL" id="SDF44151.1"/>
    </source>
</evidence>
<keyword evidence="8 9" id="KW-0472">Membrane</keyword>
<protein>
    <submittedName>
        <fullName evidence="14">ATP-binding cassette, subfamily B</fullName>
    </submittedName>
</protein>
<evidence type="ECO:0000256" key="3">
    <source>
        <dbReference type="ARBA" id="ARBA00022475"/>
    </source>
</evidence>
<dbReference type="AlphaFoldDB" id="A0A1G7L438"/>
<dbReference type="InterPro" id="IPR036640">
    <property type="entry name" value="ABC1_TM_sf"/>
</dbReference>
<dbReference type="Pfam" id="PF00005">
    <property type="entry name" value="ABC_tran"/>
    <property type="match status" value="1"/>
</dbReference>
<evidence type="ECO:0000256" key="10">
    <source>
        <dbReference type="SAM" id="SignalP"/>
    </source>
</evidence>
<accession>A0A1G7L438</accession>
<gene>
    <name evidence="14" type="ORF">SAMN05192586_105112</name>
</gene>
<dbReference type="GO" id="GO:0008233">
    <property type="term" value="F:peptidase activity"/>
    <property type="evidence" value="ECO:0007669"/>
    <property type="project" value="InterPro"/>
</dbReference>
<dbReference type="PROSITE" id="PS50893">
    <property type="entry name" value="ABC_TRANSPORTER_2"/>
    <property type="match status" value="1"/>
</dbReference>
<dbReference type="InterPro" id="IPR003593">
    <property type="entry name" value="AAA+_ATPase"/>
</dbReference>
<feature type="transmembrane region" description="Helical" evidence="9">
    <location>
        <begin position="423"/>
        <end position="443"/>
    </location>
</feature>
<evidence type="ECO:0000259" key="13">
    <source>
        <dbReference type="PROSITE" id="PS50990"/>
    </source>
</evidence>
<evidence type="ECO:0000256" key="2">
    <source>
        <dbReference type="ARBA" id="ARBA00022448"/>
    </source>
</evidence>
<dbReference type="InterPro" id="IPR027417">
    <property type="entry name" value="P-loop_NTPase"/>
</dbReference>
<dbReference type="RefSeq" id="WP_092153227.1">
    <property type="nucleotide sequence ID" value="NZ_FNBX01000005.1"/>
</dbReference>
<feature type="domain" description="ABC transporter" evidence="11">
    <location>
        <begin position="596"/>
        <end position="831"/>
    </location>
</feature>
<evidence type="ECO:0000313" key="15">
    <source>
        <dbReference type="Proteomes" id="UP000199355"/>
    </source>
</evidence>
<evidence type="ECO:0000256" key="7">
    <source>
        <dbReference type="ARBA" id="ARBA00022989"/>
    </source>
</evidence>
<dbReference type="PROSITE" id="PS00211">
    <property type="entry name" value="ABC_TRANSPORTER_1"/>
    <property type="match status" value="1"/>
</dbReference>
<dbReference type="SUPFAM" id="SSF52540">
    <property type="entry name" value="P-loop containing nucleoside triphosphate hydrolases"/>
    <property type="match status" value="1"/>
</dbReference>
<feature type="transmembrane region" description="Helical" evidence="9">
    <location>
        <begin position="397"/>
        <end position="417"/>
    </location>
</feature>
<dbReference type="Gene3D" id="3.90.70.10">
    <property type="entry name" value="Cysteine proteinases"/>
    <property type="match status" value="2"/>
</dbReference>
<dbReference type="OrthoDB" id="9760168at2"/>
<feature type="transmembrane region" description="Helical" evidence="9">
    <location>
        <begin position="319"/>
        <end position="339"/>
    </location>
</feature>
<dbReference type="GO" id="GO:0034040">
    <property type="term" value="F:ATPase-coupled lipid transmembrane transporter activity"/>
    <property type="evidence" value="ECO:0007669"/>
    <property type="project" value="TreeGrafter"/>
</dbReference>
<evidence type="ECO:0000259" key="11">
    <source>
        <dbReference type="PROSITE" id="PS50893"/>
    </source>
</evidence>
<dbReference type="InterPro" id="IPR017871">
    <property type="entry name" value="ABC_transporter-like_CS"/>
</dbReference>
<reference evidence="15" key="1">
    <citation type="submission" date="2016-10" db="EMBL/GenBank/DDBJ databases">
        <authorList>
            <person name="Varghese N."/>
            <person name="Submissions S."/>
        </authorList>
    </citation>
    <scope>NUCLEOTIDE SEQUENCE [LARGE SCALE GENOMIC DNA]</scope>
    <source>
        <strain evidence="15">KHC7</strain>
    </source>
</reference>
<dbReference type="Gene3D" id="1.20.1560.10">
    <property type="entry name" value="ABC transporter type 1, transmembrane domain"/>
    <property type="match status" value="1"/>
</dbReference>
<dbReference type="CDD" id="cd18783">
    <property type="entry name" value="ABC_6TM_PrtD_LapB_HlyB_like"/>
    <property type="match status" value="1"/>
</dbReference>
<dbReference type="InterPro" id="IPR039421">
    <property type="entry name" value="Type_1_exporter"/>
</dbReference>
<organism evidence="14 15">
    <name type="scientific">Desulfovibrio legallii</name>
    <dbReference type="NCBI Taxonomy" id="571438"/>
    <lineage>
        <taxon>Bacteria</taxon>
        <taxon>Pseudomonadati</taxon>
        <taxon>Thermodesulfobacteriota</taxon>
        <taxon>Desulfovibrionia</taxon>
        <taxon>Desulfovibrionales</taxon>
        <taxon>Desulfovibrionaceae</taxon>
        <taxon>Desulfovibrio</taxon>
    </lineage>
</organism>
<feature type="chain" id="PRO_5011437930" evidence="10">
    <location>
        <begin position="25"/>
        <end position="840"/>
    </location>
</feature>
<dbReference type="PROSITE" id="PS50929">
    <property type="entry name" value="ABC_TM1F"/>
    <property type="match status" value="1"/>
</dbReference>
<proteinExistence type="predicted"/>
<dbReference type="Pfam" id="PF00664">
    <property type="entry name" value="ABC_membrane"/>
    <property type="match status" value="1"/>
</dbReference>
<evidence type="ECO:0000256" key="8">
    <source>
        <dbReference type="ARBA" id="ARBA00023136"/>
    </source>
</evidence>
<feature type="transmembrane region" description="Helical" evidence="9">
    <location>
        <begin position="285"/>
        <end position="307"/>
    </location>
</feature>
<keyword evidence="2" id="KW-0813">Transport</keyword>
<dbReference type="GO" id="GO:0005886">
    <property type="term" value="C:plasma membrane"/>
    <property type="evidence" value="ECO:0007669"/>
    <property type="project" value="UniProtKB-SubCell"/>
</dbReference>
<dbReference type="SUPFAM" id="SSF90123">
    <property type="entry name" value="ABC transporter transmembrane region"/>
    <property type="match status" value="1"/>
</dbReference>
<evidence type="ECO:0000256" key="6">
    <source>
        <dbReference type="ARBA" id="ARBA00022840"/>
    </source>
</evidence>
<dbReference type="FunFam" id="3.40.50.300:FF:000221">
    <property type="entry name" value="Multidrug ABC transporter ATP-binding protein"/>
    <property type="match status" value="1"/>
</dbReference>
<evidence type="ECO:0000256" key="9">
    <source>
        <dbReference type="SAM" id="Phobius"/>
    </source>
</evidence>
<dbReference type="PROSITE" id="PS50990">
    <property type="entry name" value="PEPTIDASE_C39"/>
    <property type="match status" value="1"/>
</dbReference>
<dbReference type="GO" id="GO:0005524">
    <property type="term" value="F:ATP binding"/>
    <property type="evidence" value="ECO:0007669"/>
    <property type="project" value="UniProtKB-KW"/>
</dbReference>
<dbReference type="InterPro" id="IPR011527">
    <property type="entry name" value="ABC1_TM_dom"/>
</dbReference>
<name>A0A1G7L438_9BACT</name>
<dbReference type="InterPro" id="IPR005074">
    <property type="entry name" value="Peptidase_C39"/>
</dbReference>
<dbReference type="GO" id="GO:0016887">
    <property type="term" value="F:ATP hydrolysis activity"/>
    <property type="evidence" value="ECO:0007669"/>
    <property type="project" value="InterPro"/>
</dbReference>
<keyword evidence="5" id="KW-0547">Nucleotide-binding</keyword>
<sequence length="840" mass="92318">MQFPTSVVPCLALAAHLCKLPAPASVSVPQKGSVSEADLEALGQRLGLGVNVVREEPLADIAARPLAGPVALLLKNGASVLFVGKVRGKPLASIIDPTQKPLKQINVPFAELEPQCAGVALLLTPQRQPHRHVQALVSIARHYNKDLAADDLIHAYLLQNGEPDPKLFLRMLGDNGFQGHTAALGLDGLMQMQSALPAILHCQGGGLLILWQIHEDGGLEIENPDRPFAGHVTLPRAEVEPLLTGQVTFVKSLHVESAIPPPPKKFGFSFFLNEIKQMKANMAEVGLAAIALQVLGLAMPLFFQIIIDRVVTHHAEITLHVLALGMLAAIIFEAVFGWLRSYLLLYATSVIDLRLAIRTFEHLTSVALPFFERTPAGVLIKHMQQPEKIREFLTGRLFGAMLDSVSLFVVLPILFAYSWRLTVLVLLFSGLSALIIFLAMGPFRQRLQDLYATEGERQAFLVENIRAMPTVKSLSLEPLRRRGWDNRAAVATGMRFRVGKMSIAISTFMQVMQKCMTLAIIWWGVYQVFDNTMTVGALVAFNMYSARVTGPLVQIAGLIQQYQETGISMRMLAQVMDEPPEDGGARGVLPRINGAIRCRNLTFRYTKDGAPALSDVSFDCPAGSVLGVVGRSGSGKSTLTRLIQRLQPLQEGDIWIDNHNIRDIDMAHLRRSIGVVLQENFLFRGRVRDNIAMTRPTATLEEIVHASRMAAAHEFIEKLPEGYNTVLEEGGSNLSGGQRQRLAIARALLTDPKLMIFDEATSALDPESEAEIQGNINTIGRGRTMIIVSHRLSMLRHADQILVLDNGRLVGAGPHEKVYAECPIYRALWDRQNAVQQGVL</sequence>
<dbReference type="GO" id="GO:0006508">
    <property type="term" value="P:proteolysis"/>
    <property type="evidence" value="ECO:0007669"/>
    <property type="project" value="InterPro"/>
</dbReference>
<dbReference type="PANTHER" id="PTHR24221:SF647">
    <property type="entry name" value="BLL6336 PROTEIN"/>
    <property type="match status" value="1"/>
</dbReference>
<evidence type="ECO:0000259" key="12">
    <source>
        <dbReference type="PROSITE" id="PS50929"/>
    </source>
</evidence>
<dbReference type="Gene3D" id="3.40.50.300">
    <property type="entry name" value="P-loop containing nucleotide triphosphate hydrolases"/>
    <property type="match status" value="1"/>
</dbReference>
<dbReference type="InterPro" id="IPR003439">
    <property type="entry name" value="ABC_transporter-like_ATP-bd"/>
</dbReference>
<keyword evidence="3" id="KW-1003">Cell membrane</keyword>
<keyword evidence="6 14" id="KW-0067">ATP-binding</keyword>
<keyword evidence="15" id="KW-1185">Reference proteome</keyword>
<evidence type="ECO:0000256" key="5">
    <source>
        <dbReference type="ARBA" id="ARBA00022741"/>
    </source>
</evidence>
<dbReference type="STRING" id="571438.SAMN05192586_105112"/>
<feature type="domain" description="ABC transmembrane type-1" evidence="12">
    <location>
        <begin position="285"/>
        <end position="564"/>
    </location>
</feature>
<keyword evidence="7 9" id="KW-1133">Transmembrane helix</keyword>
<keyword evidence="10" id="KW-0732">Signal</keyword>
<feature type="signal peptide" evidence="10">
    <location>
        <begin position="1"/>
        <end position="24"/>
    </location>
</feature>
<dbReference type="PANTHER" id="PTHR24221">
    <property type="entry name" value="ATP-BINDING CASSETTE SUB-FAMILY B"/>
    <property type="match status" value="1"/>
</dbReference>